<evidence type="ECO:0000313" key="2">
    <source>
        <dbReference type="Proteomes" id="UP000192277"/>
    </source>
</evidence>
<protein>
    <submittedName>
        <fullName evidence="1">Uncharacterized protein</fullName>
    </submittedName>
</protein>
<proteinExistence type="predicted"/>
<organism evidence="1 2">
    <name type="scientific">Niastella koreensis</name>
    <dbReference type="NCBI Taxonomy" id="354356"/>
    <lineage>
        <taxon>Bacteria</taxon>
        <taxon>Pseudomonadati</taxon>
        <taxon>Bacteroidota</taxon>
        <taxon>Chitinophagia</taxon>
        <taxon>Chitinophagales</taxon>
        <taxon>Chitinophagaceae</taxon>
        <taxon>Niastella</taxon>
    </lineage>
</organism>
<dbReference type="Proteomes" id="UP000192277">
    <property type="component" value="Unassembled WGS sequence"/>
</dbReference>
<keyword evidence="2" id="KW-1185">Reference proteome</keyword>
<name>A0ABX3NRF4_9BACT</name>
<comment type="caution">
    <text evidence="1">The sequence shown here is derived from an EMBL/GenBank/DDBJ whole genome shotgun (WGS) entry which is preliminary data.</text>
</comment>
<dbReference type="EMBL" id="LWBO01000034">
    <property type="protein sequence ID" value="OQP43799.1"/>
    <property type="molecule type" value="Genomic_DNA"/>
</dbReference>
<evidence type="ECO:0000313" key="1">
    <source>
        <dbReference type="EMBL" id="OQP43799.1"/>
    </source>
</evidence>
<reference evidence="1 2" key="1">
    <citation type="submission" date="2016-04" db="EMBL/GenBank/DDBJ databases">
        <authorList>
            <person name="Chen L."/>
            <person name="Zhuang W."/>
            <person name="Wang G."/>
        </authorList>
    </citation>
    <scope>NUCLEOTIDE SEQUENCE [LARGE SCALE GENOMIC DNA]</scope>
    <source>
        <strain evidence="2">GR20</strain>
    </source>
</reference>
<gene>
    <name evidence="1" type="ORF">A4D02_09975</name>
</gene>
<accession>A0ABX3NRF4</accession>
<sequence length="59" mass="7115">MLNAERLMQNTTSHFECSPFYIKLEHSGAGVRLYAFGVKLYLYKFTNEPHYKNRYLYLF</sequence>